<evidence type="ECO:0000256" key="2">
    <source>
        <dbReference type="ARBA" id="ARBA00023002"/>
    </source>
</evidence>
<dbReference type="InterPro" id="IPR011707">
    <property type="entry name" value="Cu-oxidase-like_N"/>
</dbReference>
<keyword evidence="3" id="KW-0732">Signal</keyword>
<protein>
    <submittedName>
        <fullName evidence="7">Multicopper oxidase family protein</fullName>
    </submittedName>
</protein>
<evidence type="ECO:0000256" key="1">
    <source>
        <dbReference type="ARBA" id="ARBA00022723"/>
    </source>
</evidence>
<dbReference type="SUPFAM" id="SSF49503">
    <property type="entry name" value="Cupredoxins"/>
    <property type="match status" value="3"/>
</dbReference>
<evidence type="ECO:0000313" key="7">
    <source>
        <dbReference type="EMBL" id="MCQ8183370.1"/>
    </source>
</evidence>
<dbReference type="InterPro" id="IPR001117">
    <property type="entry name" value="Cu-oxidase_2nd"/>
</dbReference>
<organism evidence="7 8">
    <name type="scientific">Methylomonas aurea</name>
    <dbReference type="NCBI Taxonomy" id="2952224"/>
    <lineage>
        <taxon>Bacteria</taxon>
        <taxon>Pseudomonadati</taxon>
        <taxon>Pseudomonadota</taxon>
        <taxon>Gammaproteobacteria</taxon>
        <taxon>Methylococcales</taxon>
        <taxon>Methylococcaceae</taxon>
        <taxon>Methylomonas</taxon>
    </lineage>
</organism>
<feature type="domain" description="Plastocyanin-like" evidence="6">
    <location>
        <begin position="78"/>
        <end position="201"/>
    </location>
</feature>
<gene>
    <name evidence="7" type="ORF">NP603_19820</name>
</gene>
<proteinExistence type="predicted"/>
<evidence type="ECO:0000313" key="8">
    <source>
        <dbReference type="Proteomes" id="UP001524569"/>
    </source>
</evidence>
<dbReference type="CDD" id="cd13900">
    <property type="entry name" value="CuRO_3_Tth-MCO_like"/>
    <property type="match status" value="1"/>
</dbReference>
<evidence type="ECO:0000256" key="3">
    <source>
        <dbReference type="SAM" id="SignalP"/>
    </source>
</evidence>
<dbReference type="PROSITE" id="PS00080">
    <property type="entry name" value="MULTICOPPER_OXIDASE2"/>
    <property type="match status" value="1"/>
</dbReference>
<dbReference type="PANTHER" id="PTHR11709:SF2">
    <property type="entry name" value="MULTICOPPER OXIDASE LPR1"/>
    <property type="match status" value="1"/>
</dbReference>
<evidence type="ECO:0000259" key="5">
    <source>
        <dbReference type="Pfam" id="PF07731"/>
    </source>
</evidence>
<dbReference type="InterPro" id="IPR008972">
    <property type="entry name" value="Cupredoxin"/>
</dbReference>
<dbReference type="Gene3D" id="2.60.40.420">
    <property type="entry name" value="Cupredoxins - blue copper proteins"/>
    <property type="match status" value="3"/>
</dbReference>
<keyword evidence="1" id="KW-0479">Metal-binding</keyword>
<evidence type="ECO:0000259" key="4">
    <source>
        <dbReference type="Pfam" id="PF00394"/>
    </source>
</evidence>
<dbReference type="Pfam" id="PF07732">
    <property type="entry name" value="Cu-oxidase_3"/>
    <property type="match status" value="1"/>
</dbReference>
<keyword evidence="8" id="KW-1185">Reference proteome</keyword>
<dbReference type="RefSeq" id="WP_256612585.1">
    <property type="nucleotide sequence ID" value="NZ_JANIBM010000045.1"/>
</dbReference>
<dbReference type="InterPro" id="IPR045087">
    <property type="entry name" value="Cu-oxidase_fam"/>
</dbReference>
<feature type="domain" description="Plastocyanin-like" evidence="4">
    <location>
        <begin position="208"/>
        <end position="338"/>
    </location>
</feature>
<dbReference type="PANTHER" id="PTHR11709">
    <property type="entry name" value="MULTI-COPPER OXIDASE"/>
    <property type="match status" value="1"/>
</dbReference>
<dbReference type="EMBL" id="JANIBM010000045">
    <property type="protein sequence ID" value="MCQ8183370.1"/>
    <property type="molecule type" value="Genomic_DNA"/>
</dbReference>
<reference evidence="7 8" key="1">
    <citation type="submission" date="2022-07" db="EMBL/GenBank/DDBJ databases">
        <title>Methylomonas rivi sp. nov., Methylomonas rosea sp. nov., Methylomonas aureus sp. nov. and Methylomonas subterranea sp. nov., four novel methanotrophs isolated from a freshwater creek and the deep terrestrial subsurface.</title>
        <authorList>
            <person name="Abin C."/>
            <person name="Sankaranarayanan K."/>
            <person name="Garner C."/>
            <person name="Sindelar R."/>
            <person name="Kotary K."/>
            <person name="Garner R."/>
            <person name="Barclay S."/>
            <person name="Lawson P."/>
            <person name="Krumholz L."/>
        </authorList>
    </citation>
    <scope>NUCLEOTIDE SEQUENCE [LARGE SCALE GENOMIC DNA]</scope>
    <source>
        <strain evidence="7 8">SURF-1</strain>
    </source>
</reference>
<keyword evidence="2" id="KW-0560">Oxidoreductase</keyword>
<dbReference type="CDD" id="cd13881">
    <property type="entry name" value="CuRO_2_McoC_like"/>
    <property type="match status" value="1"/>
</dbReference>
<dbReference type="CDD" id="cd13853">
    <property type="entry name" value="CuRO_1_Tth-MCO_like"/>
    <property type="match status" value="1"/>
</dbReference>
<evidence type="ECO:0000259" key="6">
    <source>
        <dbReference type="Pfam" id="PF07732"/>
    </source>
</evidence>
<feature type="chain" id="PRO_5047529512" evidence="3">
    <location>
        <begin position="28"/>
        <end position="512"/>
    </location>
</feature>
<feature type="signal peptide" evidence="3">
    <location>
        <begin position="1"/>
        <end position="27"/>
    </location>
</feature>
<name>A0ABT1UMA3_9GAMM</name>
<dbReference type="InterPro" id="IPR002355">
    <property type="entry name" value="Cu_oxidase_Cu_BS"/>
</dbReference>
<accession>A0ABT1UMA3</accession>
<dbReference type="Pfam" id="PF07731">
    <property type="entry name" value="Cu-oxidase_2"/>
    <property type="match status" value="1"/>
</dbReference>
<sequence>MKQLSRTRLAIVTAGAVAALFASNGMAMGMGGCMMGCTSGTTVIDPPRGAAFQDPPVMANLSATPGIVEVNLEAKLAPININGSVANLQTYNGTYPAPTIKLKQGDLLKVHFKNSLPDAGNNLMGQPRADTNLHTHGFHVSPEGNSDNVMLHFSRNQTFDYQYDLALHPGGNLNWYHPHAHGNAAEQVWAGQAGAIDVDDETTVLSGYETHIMVLKDISLSGGAPAAHTDSDFMNGKEGNVMMVNGKVNPVLAMRPGQVQRWKIVNASNARFYKLKLAGHNLNVVGTDGGLLDKPYAQSTVLLSPGERIDVLVKASTTKAYYKLTAEPYNRGAGASASQQITLLTANVTGTSLSQSLPTSVNPGAVRMAVPAGAVQRSLTLSMGMMGMMGGGMGMATINGIAFSETNGAIDAYTIPSLLNTYEVWTIYNNSMMDHPFHQHVNHAQVLSISGGDSTYASFYTTKPAWKDTVIVPRMGSIKLLVPVKDFTGMTMFHCHILEHEDMGMMGVWDIR</sequence>
<comment type="caution">
    <text evidence="7">The sequence shown here is derived from an EMBL/GenBank/DDBJ whole genome shotgun (WGS) entry which is preliminary data.</text>
</comment>
<dbReference type="Pfam" id="PF00394">
    <property type="entry name" value="Cu-oxidase"/>
    <property type="match status" value="1"/>
</dbReference>
<feature type="domain" description="Plastocyanin-like" evidence="5">
    <location>
        <begin position="411"/>
        <end position="510"/>
    </location>
</feature>
<dbReference type="PROSITE" id="PS51257">
    <property type="entry name" value="PROKAR_LIPOPROTEIN"/>
    <property type="match status" value="1"/>
</dbReference>
<dbReference type="Proteomes" id="UP001524569">
    <property type="component" value="Unassembled WGS sequence"/>
</dbReference>
<dbReference type="InterPro" id="IPR011706">
    <property type="entry name" value="Cu-oxidase_C"/>
</dbReference>